<dbReference type="SUPFAM" id="SSF54909">
    <property type="entry name" value="Dimeric alpha+beta barrel"/>
    <property type="match status" value="1"/>
</dbReference>
<evidence type="ECO:0000259" key="1">
    <source>
        <dbReference type="Pfam" id="PF07110"/>
    </source>
</evidence>
<dbReference type="Proteomes" id="UP000008363">
    <property type="component" value="Unassembled WGS sequence"/>
</dbReference>
<dbReference type="PANTHER" id="PTHR40260">
    <property type="entry name" value="BLR8190 PROTEIN"/>
    <property type="match status" value="1"/>
</dbReference>
<dbReference type="STRING" id="1108045.GORHZ_115_00610"/>
<dbReference type="eggNOG" id="COG3224">
    <property type="taxonomic scope" value="Bacteria"/>
</dbReference>
<evidence type="ECO:0000313" key="2">
    <source>
        <dbReference type="EMBL" id="GAB90706.1"/>
    </source>
</evidence>
<dbReference type="RefSeq" id="WP_006333742.1">
    <property type="nucleotide sequence ID" value="NZ_BAHC01000115.1"/>
</dbReference>
<dbReference type="GO" id="GO:0016491">
    <property type="term" value="F:oxidoreductase activity"/>
    <property type="evidence" value="ECO:0007669"/>
    <property type="project" value="InterPro"/>
</dbReference>
<evidence type="ECO:0000313" key="3">
    <source>
        <dbReference type="Proteomes" id="UP000008363"/>
    </source>
</evidence>
<reference evidence="2 3" key="1">
    <citation type="submission" date="2012-08" db="EMBL/GenBank/DDBJ databases">
        <title>Whole genome shotgun sequence of Gordonia rhizosphera NBRC 16068.</title>
        <authorList>
            <person name="Takarada H."/>
            <person name="Isaki S."/>
            <person name="Hosoyama A."/>
            <person name="Tsuchikane K."/>
            <person name="Katsumata H."/>
            <person name="Baba S."/>
            <person name="Ohji S."/>
            <person name="Yamazaki S."/>
            <person name="Fujita N."/>
        </authorList>
    </citation>
    <scope>NUCLEOTIDE SEQUENCE [LARGE SCALE GENOMIC DNA]</scope>
    <source>
        <strain evidence="2 3">NBRC 16068</strain>
    </source>
</reference>
<sequence>MYLVTIVYNQPSDPEAFDDYYAAKHRPLVDAIPDVQQFTMAKCDPLDGNPPAAYALAQLAFESKEQAGQALASGPGQAAAADVANFATGGITLLFSAA</sequence>
<organism evidence="2 3">
    <name type="scientific">Gordonia rhizosphera NBRC 16068</name>
    <dbReference type="NCBI Taxonomy" id="1108045"/>
    <lineage>
        <taxon>Bacteria</taxon>
        <taxon>Bacillati</taxon>
        <taxon>Actinomycetota</taxon>
        <taxon>Actinomycetes</taxon>
        <taxon>Mycobacteriales</taxon>
        <taxon>Gordoniaceae</taxon>
        <taxon>Gordonia</taxon>
    </lineage>
</organism>
<dbReference type="OrthoDB" id="5294870at2"/>
<comment type="caution">
    <text evidence="2">The sequence shown here is derived from an EMBL/GenBank/DDBJ whole genome shotgun (WGS) entry which is preliminary data.</text>
</comment>
<dbReference type="PANTHER" id="PTHR40260:SF2">
    <property type="entry name" value="BLR8190 PROTEIN"/>
    <property type="match status" value="1"/>
</dbReference>
<dbReference type="NCBIfam" id="TIGR02118">
    <property type="entry name" value="EthD family reductase"/>
    <property type="match status" value="1"/>
</dbReference>
<dbReference type="EMBL" id="BAHC01000115">
    <property type="protein sequence ID" value="GAB90706.1"/>
    <property type="molecule type" value="Genomic_DNA"/>
</dbReference>
<dbReference type="AlphaFoldDB" id="K6WAC7"/>
<protein>
    <recommendedName>
        <fullName evidence="1">EthD domain-containing protein</fullName>
    </recommendedName>
</protein>
<name>K6WAC7_9ACTN</name>
<gene>
    <name evidence="2" type="ORF">GORHZ_115_00610</name>
</gene>
<dbReference type="InterPro" id="IPR009799">
    <property type="entry name" value="EthD_dom"/>
</dbReference>
<keyword evidence="3" id="KW-1185">Reference proteome</keyword>
<feature type="domain" description="EthD" evidence="1">
    <location>
        <begin position="11"/>
        <end position="88"/>
    </location>
</feature>
<accession>K6WAC7</accession>
<dbReference type="Gene3D" id="3.30.70.100">
    <property type="match status" value="1"/>
</dbReference>
<dbReference type="InterPro" id="IPR011008">
    <property type="entry name" value="Dimeric_a/b-barrel"/>
</dbReference>
<proteinExistence type="predicted"/>
<dbReference type="Pfam" id="PF07110">
    <property type="entry name" value="EthD"/>
    <property type="match status" value="1"/>
</dbReference>